<organism evidence="1">
    <name type="scientific">viral metagenome</name>
    <dbReference type="NCBI Taxonomy" id="1070528"/>
    <lineage>
        <taxon>unclassified sequences</taxon>
        <taxon>metagenomes</taxon>
        <taxon>organismal metagenomes</taxon>
    </lineage>
</organism>
<reference evidence="1" key="1">
    <citation type="journal article" date="2020" name="Nature">
        <title>Giant virus diversity and host interactions through global metagenomics.</title>
        <authorList>
            <person name="Schulz F."/>
            <person name="Roux S."/>
            <person name="Paez-Espino D."/>
            <person name="Jungbluth S."/>
            <person name="Walsh D.A."/>
            <person name="Denef V.J."/>
            <person name="McMahon K.D."/>
            <person name="Konstantinidis K.T."/>
            <person name="Eloe-Fadrosh E.A."/>
            <person name="Kyrpides N.C."/>
            <person name="Woyke T."/>
        </authorList>
    </citation>
    <scope>NUCLEOTIDE SEQUENCE</scope>
    <source>
        <strain evidence="1">GVMAG-S-1017244-22</strain>
    </source>
</reference>
<protein>
    <submittedName>
        <fullName evidence="1">Uncharacterized protein</fullName>
    </submittedName>
</protein>
<name>A0A6C0LWD4_9ZZZZ</name>
<dbReference type="EMBL" id="MN740581">
    <property type="protein sequence ID" value="QHU34937.1"/>
    <property type="molecule type" value="Genomic_DNA"/>
</dbReference>
<sequence>MEQLQSSTMITDNLYLEKKRFIEVMNNVYDLYLQHGARSNKNVDYFHTFIKDELCKIFTQSEYSVVLEYDVVSTNSSGKKKCDIVVLKLNKPFIIFPVKIIKTNYKQNKNNAWENLTGELQHLKWADENIKIIPINIFMNKTPYLDKTGKIMKFENINIDDIKIYSILNTKHITHDIINFILTVEHSNNINDKFDKPPKILDFDSCTPFRSTIDIMKDLI</sequence>
<evidence type="ECO:0000313" key="1">
    <source>
        <dbReference type="EMBL" id="QHU34937.1"/>
    </source>
</evidence>
<dbReference type="AlphaFoldDB" id="A0A6C0LWD4"/>
<proteinExistence type="predicted"/>
<accession>A0A6C0LWD4</accession>